<sequence>MLESAGVPAPDYGTAHGIDEAVEIAGRIGYPVLVRPSYVLGGRGMEIVYSREQPARLRHPHGLRGRPRDRCAPVDRPLPR</sequence>
<dbReference type="InterPro" id="IPR005479">
    <property type="entry name" value="CPAse_ATP-bd"/>
</dbReference>
<feature type="compositionally biased region" description="Basic and acidic residues" evidence="1">
    <location>
        <begin position="66"/>
        <end position="80"/>
    </location>
</feature>
<evidence type="ECO:0000313" key="4">
    <source>
        <dbReference type="Proteomes" id="UP001157125"/>
    </source>
</evidence>
<proteinExistence type="predicted"/>
<keyword evidence="4" id="KW-1185">Reference proteome</keyword>
<dbReference type="Pfam" id="PF02786">
    <property type="entry name" value="CPSase_L_D2"/>
    <property type="match status" value="1"/>
</dbReference>
<comment type="caution">
    <text evidence="3">The sequence shown here is derived from an EMBL/GenBank/DDBJ whole genome shotgun (WGS) entry which is preliminary data.</text>
</comment>
<feature type="region of interest" description="Disordered" evidence="1">
    <location>
        <begin position="58"/>
        <end position="80"/>
    </location>
</feature>
<reference evidence="4" key="1">
    <citation type="journal article" date="2019" name="Int. J. Syst. Evol. Microbiol.">
        <title>The Global Catalogue of Microorganisms (GCM) 10K type strain sequencing project: providing services to taxonomists for standard genome sequencing and annotation.</title>
        <authorList>
            <consortium name="The Broad Institute Genomics Platform"/>
            <consortium name="The Broad Institute Genome Sequencing Center for Infectious Disease"/>
            <person name="Wu L."/>
            <person name="Ma J."/>
        </authorList>
    </citation>
    <scope>NUCLEOTIDE SEQUENCE [LARGE SCALE GENOMIC DNA]</scope>
    <source>
        <strain evidence="4">NBRC 112299</strain>
    </source>
</reference>
<dbReference type="SUPFAM" id="SSF56059">
    <property type="entry name" value="Glutathione synthetase ATP-binding domain-like"/>
    <property type="match status" value="1"/>
</dbReference>
<organism evidence="3 4">
    <name type="scientific">Demequina litorisediminis</name>
    <dbReference type="NCBI Taxonomy" id="1849022"/>
    <lineage>
        <taxon>Bacteria</taxon>
        <taxon>Bacillati</taxon>
        <taxon>Actinomycetota</taxon>
        <taxon>Actinomycetes</taxon>
        <taxon>Micrococcales</taxon>
        <taxon>Demequinaceae</taxon>
        <taxon>Demequina</taxon>
    </lineage>
</organism>
<feature type="domain" description="Carbamoyl phosphate synthase ATP-binding" evidence="2">
    <location>
        <begin position="30"/>
        <end position="44"/>
    </location>
</feature>
<evidence type="ECO:0000313" key="3">
    <source>
        <dbReference type="EMBL" id="GMA37678.1"/>
    </source>
</evidence>
<dbReference type="Gene3D" id="3.30.1490.20">
    <property type="entry name" value="ATP-grasp fold, A domain"/>
    <property type="match status" value="1"/>
</dbReference>
<dbReference type="InterPro" id="IPR013815">
    <property type="entry name" value="ATP_grasp_subdomain_1"/>
</dbReference>
<dbReference type="EMBL" id="BSUN01000001">
    <property type="protein sequence ID" value="GMA37678.1"/>
    <property type="molecule type" value="Genomic_DNA"/>
</dbReference>
<accession>A0ABQ6IKJ9</accession>
<dbReference type="PROSITE" id="PS00866">
    <property type="entry name" value="CPSASE_1"/>
    <property type="match status" value="1"/>
</dbReference>
<evidence type="ECO:0000256" key="1">
    <source>
        <dbReference type="SAM" id="MobiDB-lite"/>
    </source>
</evidence>
<evidence type="ECO:0000259" key="2">
    <source>
        <dbReference type="PROSITE" id="PS00866"/>
    </source>
</evidence>
<gene>
    <name evidence="3" type="ORF">GCM10025876_38820</name>
</gene>
<name>A0ABQ6IKJ9_9MICO</name>
<protein>
    <recommendedName>
        <fullName evidence="2">Carbamoyl phosphate synthase ATP-binding domain-containing protein</fullName>
    </recommendedName>
</protein>
<dbReference type="Proteomes" id="UP001157125">
    <property type="component" value="Unassembled WGS sequence"/>
</dbReference>